<dbReference type="SUPFAM" id="SSF53474">
    <property type="entry name" value="alpha/beta-Hydrolases"/>
    <property type="match status" value="1"/>
</dbReference>
<keyword evidence="2" id="KW-0720">Serine protease</keyword>
<dbReference type="EMBL" id="CP162599">
    <property type="protein sequence ID" value="XDK33709.1"/>
    <property type="molecule type" value="Genomic_DNA"/>
</dbReference>
<sequence length="670" mass="75564">MEKQHVKQDDFYKFRLPSNPVISPNRKNVLYEVTTINENKYETHLWLADLDQQAKEQISVNESTENYGAVWSPDGTKIAFLTKQEAVGTQICIYDLKQRQFEIISHFKYAAHTLAFSTDGSKLYALLPILNTIEEADGKVDRIVKLAYESLYYKFDGTGFHDGTKQQIISINIKNHTYQQLTNTSLNIEAYTVSPTSEKLAFIAVDTENNNRLAHGVLYELSLANKEVTKLYDEEVVSKISYAPDGRSLAFIAGSLHNRLYKMDFTHSHIVCLDADYPDILADTIYSDTLYRRPPWQIVWSNDSKHIYALSGHHGTTEIIRFSANQQDKTAVVIGGARTISGFSYDGTDTFVLIYSNPETPGKLSKVSLDETAILYRNARHVTDDFPAIETCFPDTEICIDNPNQAYLEQVKLASFEAFTYAASDGWKMHGFLLKPANFEAGKKYPVVLDIHGGPHSTHGFTYFHQMQLFAAQGYAVIYVNPRGSSGYGEAFTKAVLNDYGGKDKVDILTGLEAAINQYNFLDESRMAISGLSYGGYMTNWIITQTDQFNVAIAEGSVSNLVSNYGTGDVDPGLTDEDMPDKNSFEALWEISPLAYVHKVNTPLLLIHAEDDQRVPIEQGEQFYSHIKRQGKTARFVRIPESSHLMLKIADPDRRSARLEEMINWLAIYL</sequence>
<organism evidence="4">
    <name type="scientific">Ornithinibacillus sp. 4-3</name>
    <dbReference type="NCBI Taxonomy" id="3231488"/>
    <lineage>
        <taxon>Bacteria</taxon>
        <taxon>Bacillati</taxon>
        <taxon>Bacillota</taxon>
        <taxon>Bacilli</taxon>
        <taxon>Bacillales</taxon>
        <taxon>Bacillaceae</taxon>
        <taxon>Ornithinibacillus</taxon>
    </lineage>
</organism>
<dbReference type="InterPro" id="IPR001375">
    <property type="entry name" value="Peptidase_S9_cat"/>
</dbReference>
<evidence type="ECO:0000313" key="4">
    <source>
        <dbReference type="EMBL" id="XDK33709.1"/>
    </source>
</evidence>
<proteinExistence type="predicted"/>
<gene>
    <name evidence="4" type="ORF">AB4Y30_04980</name>
</gene>
<feature type="domain" description="Peptidase S9 prolyl oligopeptidase catalytic" evidence="3">
    <location>
        <begin position="463"/>
        <end position="668"/>
    </location>
</feature>
<reference evidence="4" key="1">
    <citation type="submission" date="2024-07" db="EMBL/GenBank/DDBJ databases">
        <title>Halotolerant mesophilic bacterium Ornithinibacillus sp. 4-3, sp. nov., isolated from soil.</title>
        <authorList>
            <person name="Sidarenka A.V."/>
            <person name="Guliayeva D.E."/>
            <person name="Leanovich S.I."/>
            <person name="Hileuskaya K.S."/>
            <person name="Akhremchuk A.E."/>
            <person name="Sikolenko M.A."/>
            <person name="Valentovich L.N."/>
        </authorList>
    </citation>
    <scope>NUCLEOTIDE SEQUENCE</scope>
    <source>
        <strain evidence="4">4-3</strain>
    </source>
</reference>
<dbReference type="Gene3D" id="3.40.50.1820">
    <property type="entry name" value="alpha/beta hydrolase"/>
    <property type="match status" value="1"/>
</dbReference>
<evidence type="ECO:0000256" key="2">
    <source>
        <dbReference type="ARBA" id="ARBA00022825"/>
    </source>
</evidence>
<dbReference type="PANTHER" id="PTHR42776">
    <property type="entry name" value="SERINE PEPTIDASE S9 FAMILY MEMBER"/>
    <property type="match status" value="1"/>
</dbReference>
<dbReference type="InterPro" id="IPR029058">
    <property type="entry name" value="AB_hydrolase_fold"/>
</dbReference>
<dbReference type="GO" id="GO:0004252">
    <property type="term" value="F:serine-type endopeptidase activity"/>
    <property type="evidence" value="ECO:0007669"/>
    <property type="project" value="TreeGrafter"/>
</dbReference>
<dbReference type="RefSeq" id="WP_368654387.1">
    <property type="nucleotide sequence ID" value="NZ_CP162599.1"/>
</dbReference>
<accession>A0AB39HSK0</accession>
<evidence type="ECO:0000256" key="1">
    <source>
        <dbReference type="ARBA" id="ARBA00022801"/>
    </source>
</evidence>
<dbReference type="SUPFAM" id="SSF82171">
    <property type="entry name" value="DPP6 N-terminal domain-like"/>
    <property type="match status" value="1"/>
</dbReference>
<keyword evidence="1" id="KW-0378">Hydrolase</keyword>
<protein>
    <submittedName>
        <fullName evidence="4">Prolyl oligopeptidase family serine peptidase</fullName>
    </submittedName>
</protein>
<dbReference type="InterPro" id="IPR011659">
    <property type="entry name" value="WD40"/>
</dbReference>
<dbReference type="GO" id="GO:0006508">
    <property type="term" value="P:proteolysis"/>
    <property type="evidence" value="ECO:0007669"/>
    <property type="project" value="InterPro"/>
</dbReference>
<name>A0AB39HSK0_9BACI</name>
<dbReference type="Pfam" id="PF00326">
    <property type="entry name" value="Peptidase_S9"/>
    <property type="match status" value="1"/>
</dbReference>
<dbReference type="AlphaFoldDB" id="A0AB39HSK0"/>
<keyword evidence="2" id="KW-0645">Protease</keyword>
<dbReference type="Pfam" id="PF07676">
    <property type="entry name" value="PD40"/>
    <property type="match status" value="1"/>
</dbReference>
<evidence type="ECO:0000259" key="3">
    <source>
        <dbReference type="Pfam" id="PF00326"/>
    </source>
</evidence>
<dbReference type="InterPro" id="IPR011042">
    <property type="entry name" value="6-blade_b-propeller_TolB-like"/>
</dbReference>
<dbReference type="PANTHER" id="PTHR42776:SF27">
    <property type="entry name" value="DIPEPTIDYL PEPTIDASE FAMILY MEMBER 6"/>
    <property type="match status" value="1"/>
</dbReference>
<dbReference type="Gene3D" id="2.120.10.30">
    <property type="entry name" value="TolB, C-terminal domain"/>
    <property type="match status" value="2"/>
</dbReference>